<dbReference type="InterPro" id="IPR027417">
    <property type="entry name" value="P-loop_NTPase"/>
</dbReference>
<dbReference type="EMBL" id="CAUDKO010000006">
    <property type="protein sequence ID" value="CAJ0880598.1"/>
    <property type="molecule type" value="Genomic_DNA"/>
</dbReference>
<evidence type="ECO:0000313" key="2">
    <source>
        <dbReference type="EMBL" id="CAJ0880598.1"/>
    </source>
</evidence>
<name>A0AAD2C583_9RALS</name>
<sequence length="559" mass="62174">MAIMWPRRLPQEVLENPLRFAEIKVYNLLNQVLDESFTVFYSRPWLGLTPSGAERDGECDFFVAHAEHGLLAIEVKGGSIAYDPAHERWSSTDRYGIVHSIKNPVAQARTAKHAILEKLHKSHGWHSRRVSAHHGVIFPDCYVPAEGLGVDAPRRIVCSLDDWPNLRQWILARMTGGTSAGEQALGRDGVRALENLLARPFMLKTPLGHLLAEDERALESLTPQQFQILESIQDIPRAGVAGGAGTGKTVLAIEEARRFAEAGRKTLLICHSKPLSADFKRRVKGIQNLEAAGFHELCLRLATKAGLSFEVKDDAQFFDEVAPELLMTAIERRPDLEYDAVIVDEGQDFRALWWIALEATVRRGEQSRLHVYYDCNQRVYERGGRPPDDFHLVPIRLTRNLRNTRAIHDASMRHYVGFPIHPNHLDGVAIEAHCISEAPDVLRWIDAKVHHLTGPERLSAGDIAIVTTSSELVALIRARGKVGGELITDAAAPDDEAVAVDTIRRFKGLERLAVIVIADQEILDAPELAYVALSRARTLLSAYGPTEVLTALFGTRKPV</sequence>
<dbReference type="Pfam" id="PF08378">
    <property type="entry name" value="NERD"/>
    <property type="match status" value="1"/>
</dbReference>
<dbReference type="InterPro" id="IPR011528">
    <property type="entry name" value="NERD"/>
</dbReference>
<evidence type="ECO:0000259" key="1">
    <source>
        <dbReference type="Pfam" id="PF08378"/>
    </source>
</evidence>
<proteinExistence type="predicted"/>
<dbReference type="RefSeq" id="WP_206272403.1">
    <property type="nucleotide sequence ID" value="NZ_CAUDKO010000006.1"/>
</dbReference>
<protein>
    <recommendedName>
        <fullName evidence="1">NERD domain-containing protein</fullName>
    </recommendedName>
</protein>
<organism evidence="2 5">
    <name type="scientific">Ralstonia flatus</name>
    <dbReference type="NCBI Taxonomy" id="3058601"/>
    <lineage>
        <taxon>Bacteria</taxon>
        <taxon>Pseudomonadati</taxon>
        <taxon>Pseudomonadota</taxon>
        <taxon>Betaproteobacteria</taxon>
        <taxon>Burkholderiales</taxon>
        <taxon>Burkholderiaceae</taxon>
        <taxon>Ralstonia</taxon>
    </lineage>
</organism>
<comment type="caution">
    <text evidence="2">The sequence shown here is derived from an EMBL/GenBank/DDBJ whole genome shotgun (WGS) entry which is preliminary data.</text>
</comment>
<gene>
    <name evidence="3" type="ORF">R77564_03271</name>
    <name evidence="2" type="ORF">R77567_03313</name>
</gene>
<evidence type="ECO:0000313" key="3">
    <source>
        <dbReference type="EMBL" id="CAJ0888207.1"/>
    </source>
</evidence>
<feature type="domain" description="NERD" evidence="1">
    <location>
        <begin position="20"/>
        <end position="131"/>
    </location>
</feature>
<keyword evidence="4" id="KW-1185">Reference proteome</keyword>
<accession>A0AAD2C583</accession>
<dbReference type="AlphaFoldDB" id="A0AAD2C583"/>
<evidence type="ECO:0000313" key="5">
    <source>
        <dbReference type="Proteomes" id="UP001190491"/>
    </source>
</evidence>
<dbReference type="SUPFAM" id="SSF52540">
    <property type="entry name" value="P-loop containing nucleoside triphosphate hydrolases"/>
    <property type="match status" value="1"/>
</dbReference>
<reference evidence="2 4" key="1">
    <citation type="submission" date="2023-07" db="EMBL/GenBank/DDBJ databases">
        <authorList>
            <person name="Peeters C."/>
        </authorList>
    </citation>
    <scope>NUCLEOTIDE SEQUENCE</scope>
    <source>
        <strain evidence="3 4">LMG 32965</strain>
        <strain evidence="2">R-77567</strain>
    </source>
</reference>
<dbReference type="Gene3D" id="3.40.50.300">
    <property type="entry name" value="P-loop containing nucleotide triphosphate hydrolases"/>
    <property type="match status" value="2"/>
</dbReference>
<dbReference type="EMBL" id="CAUDLI010000006">
    <property type="protein sequence ID" value="CAJ0888207.1"/>
    <property type="molecule type" value="Genomic_DNA"/>
</dbReference>
<dbReference type="Proteomes" id="UP001189792">
    <property type="component" value="Unassembled WGS sequence"/>
</dbReference>
<dbReference type="Proteomes" id="UP001190491">
    <property type="component" value="Unassembled WGS sequence"/>
</dbReference>
<evidence type="ECO:0000313" key="4">
    <source>
        <dbReference type="Proteomes" id="UP001189792"/>
    </source>
</evidence>